<reference evidence="1" key="1">
    <citation type="submission" date="2021-12" db="EMBL/GenBank/DDBJ databases">
        <title>Genome sequence of novel Pectobacterium sp. causing blackleg.</title>
        <authorList>
            <person name="Wang J."/>
        </authorList>
    </citation>
    <scope>NUCLEOTIDE SEQUENCE</scope>
    <source>
        <strain evidence="1">BY21311</strain>
    </source>
</reference>
<proteinExistence type="predicted"/>
<gene>
    <name evidence="1" type="ORF">LW347_11840</name>
</gene>
<organism evidence="1 2">
    <name type="scientific">Pectobacterium polonicum</name>
    <dbReference type="NCBI Taxonomy" id="2485124"/>
    <lineage>
        <taxon>Bacteria</taxon>
        <taxon>Pseudomonadati</taxon>
        <taxon>Pseudomonadota</taxon>
        <taxon>Gammaproteobacteria</taxon>
        <taxon>Enterobacterales</taxon>
        <taxon>Pectobacteriaceae</taxon>
        <taxon>Pectobacterium</taxon>
    </lineage>
</organism>
<evidence type="ECO:0000313" key="1">
    <source>
        <dbReference type="EMBL" id="UVO06627.1"/>
    </source>
</evidence>
<evidence type="ECO:0000313" key="2">
    <source>
        <dbReference type="Proteomes" id="UP001059272"/>
    </source>
</evidence>
<dbReference type="AlphaFoldDB" id="A0AAE9NNE2"/>
<sequence>MVIHKVCANDSFIEELLNGWISANQRYVELLNRTDCCWWYNERTNVSVLAGAAWSLGWTAIEEYPSGKKIKGDTGENPDSNTSKGRVDLYIKSELKSIALEAKHVWHNLDENTNTTRIDRGMNSARDDTGRLKEQANRHFSATFIAFYTKESPNEIILEDRITATINNAIKNISKESISYAYLIDNKSAFVNHKNEYYQSIALVLEQVELNSAIR</sequence>
<dbReference type="EMBL" id="CP090065">
    <property type="protein sequence ID" value="UVO06627.1"/>
    <property type="molecule type" value="Genomic_DNA"/>
</dbReference>
<name>A0AAE9NNE2_9GAMM</name>
<accession>A0AAE9NNE2</accession>
<dbReference type="RefSeq" id="WP_258882411.1">
    <property type="nucleotide sequence ID" value="NZ_CP090065.1"/>
</dbReference>
<dbReference type="KEGG" id="ppoo:LW347_11840"/>
<protein>
    <submittedName>
        <fullName evidence="1">Uncharacterized protein</fullName>
    </submittedName>
</protein>
<dbReference type="Proteomes" id="UP001059272">
    <property type="component" value="Chromosome"/>
</dbReference>